<sequence length="221" mass="23964">MIRTSLCILGWLVAGAANAANPLVDVEGGNIVCHSGGRTTFLTRDGQNSEPVLSSDGQTIAFIHHLKSNSDPEFPQEAIHALWIGNCRTGKAHQLRAPTSANDIFASVGHPVFSLEGGYVYVSLAPGGDSLIIRQVSVSTGQQKFVANAGLVGVFRNGPYRGYLLATQHTDLTDAHGNHFGGYPYYIFKPNGQIVTRIADSETWDDKTLKGWLSQKGWRIW</sequence>
<keyword evidence="1" id="KW-0732">Signal</keyword>
<dbReference type="InterPro" id="IPR011042">
    <property type="entry name" value="6-blade_b-propeller_TolB-like"/>
</dbReference>
<gene>
    <name evidence="2" type="ORF">ABENE_14420</name>
</gene>
<dbReference type="Proteomes" id="UP000017837">
    <property type="component" value="Unassembled WGS sequence"/>
</dbReference>
<dbReference type="PATRIC" id="fig|1121022.4.peg.2932"/>
<evidence type="ECO:0000256" key="1">
    <source>
        <dbReference type="SAM" id="SignalP"/>
    </source>
</evidence>
<dbReference type="Gene3D" id="2.120.10.30">
    <property type="entry name" value="TolB, C-terminal domain"/>
    <property type="match status" value="1"/>
</dbReference>
<proteinExistence type="predicted"/>
<name>V4PUE8_9CAUL</name>
<dbReference type="EMBL" id="AWGB01000031">
    <property type="protein sequence ID" value="ESQ89165.1"/>
    <property type="molecule type" value="Genomic_DNA"/>
</dbReference>
<dbReference type="RefSeq" id="WP_018080396.1">
    <property type="nucleotide sequence ID" value="NZ_AQWM01000002.1"/>
</dbReference>
<dbReference type="OrthoDB" id="7562968at2"/>
<accession>V4PUE8</accession>
<evidence type="ECO:0008006" key="4">
    <source>
        <dbReference type="Google" id="ProtNLM"/>
    </source>
</evidence>
<organism evidence="2 3">
    <name type="scientific">Asticcacaulis benevestitus DSM 16100 = ATCC BAA-896</name>
    <dbReference type="NCBI Taxonomy" id="1121022"/>
    <lineage>
        <taxon>Bacteria</taxon>
        <taxon>Pseudomonadati</taxon>
        <taxon>Pseudomonadota</taxon>
        <taxon>Alphaproteobacteria</taxon>
        <taxon>Caulobacterales</taxon>
        <taxon>Caulobacteraceae</taxon>
        <taxon>Asticcacaulis</taxon>
    </lineage>
</organism>
<comment type="caution">
    <text evidence="2">The sequence shown here is derived from an EMBL/GenBank/DDBJ whole genome shotgun (WGS) entry which is preliminary data.</text>
</comment>
<evidence type="ECO:0000313" key="3">
    <source>
        <dbReference type="Proteomes" id="UP000017837"/>
    </source>
</evidence>
<feature type="signal peptide" evidence="1">
    <location>
        <begin position="1"/>
        <end position="19"/>
    </location>
</feature>
<dbReference type="STRING" id="1121022.GCA_000376105_00730"/>
<reference evidence="2 3" key="1">
    <citation type="journal article" date="2014" name="Nature">
        <title>Sequential evolution of bacterial morphology by co-option of a developmental regulator.</title>
        <authorList>
            <person name="Jiang C."/>
            <person name="Brown P.J."/>
            <person name="Ducret A."/>
            <person name="Brun Y.V."/>
        </authorList>
    </citation>
    <scope>NUCLEOTIDE SEQUENCE [LARGE SCALE GENOMIC DNA]</scope>
    <source>
        <strain evidence="2 3">DSM 16100</strain>
    </source>
</reference>
<dbReference type="SUPFAM" id="SSF69304">
    <property type="entry name" value="Tricorn protease N-terminal domain"/>
    <property type="match status" value="1"/>
</dbReference>
<dbReference type="eggNOG" id="COG0823">
    <property type="taxonomic scope" value="Bacteria"/>
</dbReference>
<keyword evidence="3" id="KW-1185">Reference proteome</keyword>
<evidence type="ECO:0000313" key="2">
    <source>
        <dbReference type="EMBL" id="ESQ89165.1"/>
    </source>
</evidence>
<protein>
    <recommendedName>
        <fullName evidence="4">Hydrazine synthase alpha subunit middle domain-containing protein</fullName>
    </recommendedName>
</protein>
<feature type="chain" id="PRO_5004725387" description="Hydrazine synthase alpha subunit middle domain-containing protein" evidence="1">
    <location>
        <begin position="20"/>
        <end position="221"/>
    </location>
</feature>
<dbReference type="AlphaFoldDB" id="V4PUE8"/>